<gene>
    <name evidence="1" type="ORF">EHE19_010695</name>
</gene>
<evidence type="ECO:0000313" key="2">
    <source>
        <dbReference type="Proteomes" id="UP000306409"/>
    </source>
</evidence>
<proteinExistence type="predicted"/>
<reference evidence="1 2" key="1">
    <citation type="submission" date="2020-09" db="EMBL/GenBank/DDBJ databases">
        <title>Characterization and genome sequencing of Ruminiclostridium sp. nov. MA18.</title>
        <authorList>
            <person name="Rettenmaier R."/>
            <person name="Kowollik M.-L."/>
            <person name="Liebl W."/>
            <person name="Zverlov V."/>
        </authorList>
    </citation>
    <scope>NUCLEOTIDE SEQUENCE [LARGE SCALE GENOMIC DNA]</scope>
    <source>
        <strain evidence="1 2">MA18</strain>
    </source>
</reference>
<accession>A0A4U7JIJ1</accession>
<name>A0A4U7JIJ1_9FIRM</name>
<organism evidence="1 2">
    <name type="scientific">Ruminiclostridium herbifermentans</name>
    <dbReference type="NCBI Taxonomy" id="2488810"/>
    <lineage>
        <taxon>Bacteria</taxon>
        <taxon>Bacillati</taxon>
        <taxon>Bacillota</taxon>
        <taxon>Clostridia</taxon>
        <taxon>Eubacteriales</taxon>
        <taxon>Oscillospiraceae</taxon>
        <taxon>Ruminiclostridium</taxon>
    </lineage>
</organism>
<dbReference type="AlphaFoldDB" id="A0A4U7JIJ1"/>
<keyword evidence="2" id="KW-1185">Reference proteome</keyword>
<dbReference type="RefSeq" id="WP_137695942.1">
    <property type="nucleotide sequence ID" value="NZ_CP061336.1"/>
</dbReference>
<protein>
    <submittedName>
        <fullName evidence="1">Uncharacterized protein</fullName>
    </submittedName>
</protein>
<dbReference type="Proteomes" id="UP000306409">
    <property type="component" value="Chromosome"/>
</dbReference>
<dbReference type="EMBL" id="CP061336">
    <property type="protein sequence ID" value="QNU65406.1"/>
    <property type="molecule type" value="Genomic_DNA"/>
</dbReference>
<dbReference type="KEGG" id="rher:EHE19_010695"/>
<evidence type="ECO:0000313" key="1">
    <source>
        <dbReference type="EMBL" id="QNU65406.1"/>
    </source>
</evidence>
<sequence length="62" mass="7009">MLSWLTKKLKKELPFISSEIVINIMKSAADIELQSNNKNTQDRLISVKSIEEAVNKYLSGLS</sequence>